<dbReference type="SUPFAM" id="SSF56037">
    <property type="entry name" value="PheT/TilS domain"/>
    <property type="match status" value="1"/>
</dbReference>
<comment type="caution">
    <text evidence="10">The sequence shown here is derived from an EMBL/GenBank/DDBJ whole genome shotgun (WGS) entry which is preliminary data.</text>
</comment>
<dbReference type="Proteomes" id="UP000243650">
    <property type="component" value="Unassembled WGS sequence"/>
</dbReference>
<evidence type="ECO:0000259" key="9">
    <source>
        <dbReference type="SMART" id="SM00977"/>
    </source>
</evidence>
<keyword evidence="11" id="KW-1185">Reference proteome</keyword>
<dbReference type="NCBIfam" id="TIGR02433">
    <property type="entry name" value="lysidine_TilS_C"/>
    <property type="match status" value="1"/>
</dbReference>
<proteinExistence type="inferred from homology"/>
<dbReference type="InterPro" id="IPR012796">
    <property type="entry name" value="Lysidine-tRNA-synth_C"/>
</dbReference>
<evidence type="ECO:0000313" key="10">
    <source>
        <dbReference type="EMBL" id="PRO64403.1"/>
    </source>
</evidence>
<comment type="domain">
    <text evidence="8">The N-terminal region contains the highly conserved SGGXDS motif, predicted to be a P-loop motif involved in ATP binding.</text>
</comment>
<keyword evidence="2 8" id="KW-0963">Cytoplasm</keyword>
<dbReference type="SUPFAM" id="SSF82829">
    <property type="entry name" value="MesJ substrate recognition domain-like"/>
    <property type="match status" value="1"/>
</dbReference>
<dbReference type="AlphaFoldDB" id="A0A2P6MDQ4"/>
<dbReference type="EMBL" id="PVNS01000017">
    <property type="protein sequence ID" value="PRO64403.1"/>
    <property type="molecule type" value="Genomic_DNA"/>
</dbReference>
<accession>A0A2P6MDQ4</accession>
<evidence type="ECO:0000256" key="3">
    <source>
        <dbReference type="ARBA" id="ARBA00022598"/>
    </source>
</evidence>
<protein>
    <recommendedName>
        <fullName evidence="8">tRNA(Ile)-lysidine synthase</fullName>
        <ecNumber evidence="8">6.3.4.19</ecNumber>
    </recommendedName>
    <alternativeName>
        <fullName evidence="8">tRNA(Ile)-2-lysyl-cytidine synthase</fullName>
    </alternativeName>
    <alternativeName>
        <fullName evidence="8">tRNA(Ile)-lysidine synthetase</fullName>
    </alternativeName>
</protein>
<evidence type="ECO:0000256" key="1">
    <source>
        <dbReference type="ARBA" id="ARBA00004496"/>
    </source>
</evidence>
<dbReference type="SMART" id="SM00977">
    <property type="entry name" value="TilS_C"/>
    <property type="match status" value="1"/>
</dbReference>
<evidence type="ECO:0000256" key="6">
    <source>
        <dbReference type="ARBA" id="ARBA00022840"/>
    </source>
</evidence>
<dbReference type="InterPro" id="IPR011063">
    <property type="entry name" value="TilS/TtcA_N"/>
</dbReference>
<dbReference type="Gene3D" id="3.30.465.60">
    <property type="match status" value="1"/>
</dbReference>
<dbReference type="InterPro" id="IPR012094">
    <property type="entry name" value="tRNA_Ile_lys_synt"/>
</dbReference>
<gene>
    <name evidence="8 10" type="primary">tilS</name>
    <name evidence="10" type="ORF">C6I21_15015</name>
</gene>
<dbReference type="NCBIfam" id="TIGR02432">
    <property type="entry name" value="lysidine_TilS_N"/>
    <property type="match status" value="1"/>
</dbReference>
<dbReference type="Gene3D" id="3.40.50.620">
    <property type="entry name" value="HUPs"/>
    <property type="match status" value="1"/>
</dbReference>
<comment type="function">
    <text evidence="8">Ligates lysine onto the cytidine present at position 34 of the AUA codon-specific tRNA(Ile) that contains the anticodon CAU, in an ATP-dependent manner. Cytidine is converted to lysidine, thus changing the amino acid specificity of the tRNA from methionine to isoleucine.</text>
</comment>
<sequence length="435" mass="49063">MKQAKNKPLQLPAGSEPVLAAVSGGPDSMVLLDLLLNSGRHIEAVYVHHHLRKEAEAEIEQIRQTAENAGCLFHVKHISPGKNQADYRRKRYAACYEVMKERRLPLLATAHHADDQAETMLMQLIRGVLFRPAGMSEKRPVPGGTLIRPLLFWTKGEIYTYARENSISFSRDASNDSSMYQRNRLRQRILPAVREENPSFSQNAVWMAERAQEEEAYLQKEAAALLPEVRQSGGGVLISCEEWEQIPAALRFRCLHLLLSRLDPDISWGREHLEAVLRLFGSGSTTGSVTLPGNWTAESRYSDVYIGKEEGEADPFCLPLDPEETVELPFGTVTAGMSACGEQSSFWEVPHSSLPLYVRSRRPGDRIVTLSGTRKIKKIFIDHKIPRKVRQEWPIVTDSHGTILEIPFLERALPYSVENTETTPLYLSYTRGSNF</sequence>
<dbReference type="InterPro" id="IPR012795">
    <property type="entry name" value="tRNA_Ile_lys_synt_N"/>
</dbReference>
<evidence type="ECO:0000256" key="8">
    <source>
        <dbReference type="HAMAP-Rule" id="MF_01161"/>
    </source>
</evidence>
<comment type="similarity">
    <text evidence="8">Belongs to the tRNA(Ile)-lysidine synthase family.</text>
</comment>
<dbReference type="PANTHER" id="PTHR43033:SF1">
    <property type="entry name" value="TRNA(ILE)-LYSIDINE SYNTHASE-RELATED"/>
    <property type="match status" value="1"/>
</dbReference>
<keyword evidence="5 8" id="KW-0547">Nucleotide-binding</keyword>
<dbReference type="Pfam" id="PF11734">
    <property type="entry name" value="TilS_C"/>
    <property type="match status" value="1"/>
</dbReference>
<keyword evidence="3 8" id="KW-0436">Ligase</keyword>
<evidence type="ECO:0000256" key="7">
    <source>
        <dbReference type="ARBA" id="ARBA00048539"/>
    </source>
</evidence>
<dbReference type="PANTHER" id="PTHR43033">
    <property type="entry name" value="TRNA(ILE)-LYSIDINE SYNTHASE-RELATED"/>
    <property type="match status" value="1"/>
</dbReference>
<evidence type="ECO:0000256" key="5">
    <source>
        <dbReference type="ARBA" id="ARBA00022741"/>
    </source>
</evidence>
<comment type="subcellular location">
    <subcellularLocation>
        <location evidence="1 8">Cytoplasm</location>
    </subcellularLocation>
</comment>
<keyword evidence="6 8" id="KW-0067">ATP-binding</keyword>
<dbReference type="InterPro" id="IPR014729">
    <property type="entry name" value="Rossmann-like_a/b/a_fold"/>
</dbReference>
<keyword evidence="4 8" id="KW-0819">tRNA processing</keyword>
<dbReference type="EC" id="6.3.4.19" evidence="8"/>
<comment type="catalytic activity">
    <reaction evidence="7 8">
        <text>cytidine(34) in tRNA(Ile2) + L-lysine + ATP = lysidine(34) in tRNA(Ile2) + AMP + diphosphate + H(+)</text>
        <dbReference type="Rhea" id="RHEA:43744"/>
        <dbReference type="Rhea" id="RHEA-COMP:10625"/>
        <dbReference type="Rhea" id="RHEA-COMP:10670"/>
        <dbReference type="ChEBI" id="CHEBI:15378"/>
        <dbReference type="ChEBI" id="CHEBI:30616"/>
        <dbReference type="ChEBI" id="CHEBI:32551"/>
        <dbReference type="ChEBI" id="CHEBI:33019"/>
        <dbReference type="ChEBI" id="CHEBI:82748"/>
        <dbReference type="ChEBI" id="CHEBI:83665"/>
        <dbReference type="ChEBI" id="CHEBI:456215"/>
        <dbReference type="EC" id="6.3.4.19"/>
    </reaction>
</comment>
<feature type="binding site" evidence="8">
    <location>
        <begin position="23"/>
        <end position="28"/>
    </location>
    <ligand>
        <name>ATP</name>
        <dbReference type="ChEBI" id="CHEBI:30616"/>
    </ligand>
</feature>
<dbReference type="SUPFAM" id="SSF52402">
    <property type="entry name" value="Adenine nucleotide alpha hydrolases-like"/>
    <property type="match status" value="1"/>
</dbReference>
<dbReference type="HAMAP" id="MF_01161">
    <property type="entry name" value="tRNA_Ile_lys_synt"/>
    <property type="match status" value="1"/>
</dbReference>
<evidence type="ECO:0000313" key="11">
    <source>
        <dbReference type="Proteomes" id="UP000243650"/>
    </source>
</evidence>
<dbReference type="GO" id="GO:0032267">
    <property type="term" value="F:tRNA(Ile)-lysidine synthase activity"/>
    <property type="evidence" value="ECO:0007669"/>
    <property type="project" value="UniProtKB-EC"/>
</dbReference>
<dbReference type="RefSeq" id="WP_105960295.1">
    <property type="nucleotide sequence ID" value="NZ_PVNS01000017.1"/>
</dbReference>
<dbReference type="Pfam" id="PF01171">
    <property type="entry name" value="ATP_bind_3"/>
    <property type="match status" value="1"/>
</dbReference>
<dbReference type="CDD" id="cd01992">
    <property type="entry name" value="TilS_N"/>
    <property type="match status" value="1"/>
</dbReference>
<evidence type="ECO:0000256" key="2">
    <source>
        <dbReference type="ARBA" id="ARBA00022490"/>
    </source>
</evidence>
<organism evidence="10 11">
    <name type="scientific">Alkalicoccus urumqiensis</name>
    <name type="common">Bacillus urumqiensis</name>
    <dbReference type="NCBI Taxonomy" id="1548213"/>
    <lineage>
        <taxon>Bacteria</taxon>
        <taxon>Bacillati</taxon>
        <taxon>Bacillota</taxon>
        <taxon>Bacilli</taxon>
        <taxon>Bacillales</taxon>
        <taxon>Bacillaceae</taxon>
        <taxon>Alkalicoccus</taxon>
    </lineage>
</organism>
<feature type="domain" description="Lysidine-tRNA(Ile) synthetase C-terminal" evidence="9">
    <location>
        <begin position="356"/>
        <end position="427"/>
    </location>
</feature>
<dbReference type="OrthoDB" id="9807403at2"/>
<dbReference type="GO" id="GO:0005524">
    <property type="term" value="F:ATP binding"/>
    <property type="evidence" value="ECO:0007669"/>
    <property type="project" value="UniProtKB-UniRule"/>
</dbReference>
<dbReference type="GO" id="GO:0006400">
    <property type="term" value="P:tRNA modification"/>
    <property type="evidence" value="ECO:0007669"/>
    <property type="project" value="UniProtKB-UniRule"/>
</dbReference>
<name>A0A2P6MDQ4_ALKUR</name>
<reference evidence="10 11" key="1">
    <citation type="submission" date="2018-03" db="EMBL/GenBank/DDBJ databases">
        <title>Bacillus urumqiensis sp. nov., a moderately haloalkaliphilic bacterium isolated from a salt lake.</title>
        <authorList>
            <person name="Zhao B."/>
            <person name="Liao Z."/>
        </authorList>
    </citation>
    <scope>NUCLEOTIDE SEQUENCE [LARGE SCALE GENOMIC DNA]</scope>
    <source>
        <strain evidence="10 11">BZ-SZ-XJ18</strain>
    </source>
</reference>
<evidence type="ECO:0000256" key="4">
    <source>
        <dbReference type="ARBA" id="ARBA00022694"/>
    </source>
</evidence>
<dbReference type="GO" id="GO:0005737">
    <property type="term" value="C:cytoplasm"/>
    <property type="evidence" value="ECO:0007669"/>
    <property type="project" value="UniProtKB-SubCell"/>
</dbReference>